<dbReference type="Pfam" id="PF11148">
    <property type="entry name" value="DUF2922"/>
    <property type="match status" value="1"/>
</dbReference>
<dbReference type="EMBL" id="DVNI01000039">
    <property type="protein sequence ID" value="HIU63934.1"/>
    <property type="molecule type" value="Genomic_DNA"/>
</dbReference>
<sequence length="70" mass="7474">MSKVLELVFKDTAGKDKTISVDAPREDVTKSEAESAMQKVIAANVFATTNGDLATISEARMRTTTVEALA</sequence>
<accession>A0A9D1SKL4</accession>
<protein>
    <submittedName>
        <fullName evidence="1">DUF2922 domain-containing protein</fullName>
    </submittedName>
</protein>
<organism evidence="1 2">
    <name type="scientific">Candidatus Avacidaminococcus intestinavium</name>
    <dbReference type="NCBI Taxonomy" id="2840684"/>
    <lineage>
        <taxon>Bacteria</taxon>
        <taxon>Bacillati</taxon>
        <taxon>Bacillota</taxon>
        <taxon>Negativicutes</taxon>
        <taxon>Acidaminococcales</taxon>
        <taxon>Acidaminococcaceae</taxon>
        <taxon>Acidaminococcaceae incertae sedis</taxon>
        <taxon>Candidatus Avacidaminococcus</taxon>
    </lineage>
</organism>
<dbReference type="Proteomes" id="UP000824099">
    <property type="component" value="Unassembled WGS sequence"/>
</dbReference>
<dbReference type="InterPro" id="IPR021321">
    <property type="entry name" value="DUF2922"/>
</dbReference>
<evidence type="ECO:0000313" key="1">
    <source>
        <dbReference type="EMBL" id="HIU63934.1"/>
    </source>
</evidence>
<gene>
    <name evidence="1" type="ORF">IAB06_02665</name>
</gene>
<proteinExistence type="predicted"/>
<reference evidence="1" key="2">
    <citation type="journal article" date="2021" name="PeerJ">
        <title>Extensive microbial diversity within the chicken gut microbiome revealed by metagenomics and culture.</title>
        <authorList>
            <person name="Gilroy R."/>
            <person name="Ravi A."/>
            <person name="Getino M."/>
            <person name="Pursley I."/>
            <person name="Horton D.L."/>
            <person name="Alikhan N.F."/>
            <person name="Baker D."/>
            <person name="Gharbi K."/>
            <person name="Hall N."/>
            <person name="Watson M."/>
            <person name="Adriaenssens E.M."/>
            <person name="Foster-Nyarko E."/>
            <person name="Jarju S."/>
            <person name="Secka A."/>
            <person name="Antonio M."/>
            <person name="Oren A."/>
            <person name="Chaudhuri R.R."/>
            <person name="La Ragione R."/>
            <person name="Hildebrand F."/>
            <person name="Pallen M.J."/>
        </authorList>
    </citation>
    <scope>NUCLEOTIDE SEQUENCE</scope>
    <source>
        <strain evidence="1">CHK160-1198</strain>
    </source>
</reference>
<reference evidence="1" key="1">
    <citation type="submission" date="2020-10" db="EMBL/GenBank/DDBJ databases">
        <authorList>
            <person name="Gilroy R."/>
        </authorList>
    </citation>
    <scope>NUCLEOTIDE SEQUENCE</scope>
    <source>
        <strain evidence="1">CHK160-1198</strain>
    </source>
</reference>
<evidence type="ECO:0000313" key="2">
    <source>
        <dbReference type="Proteomes" id="UP000824099"/>
    </source>
</evidence>
<dbReference type="AlphaFoldDB" id="A0A9D1SKL4"/>
<name>A0A9D1SKL4_9FIRM</name>
<comment type="caution">
    <text evidence="1">The sequence shown here is derived from an EMBL/GenBank/DDBJ whole genome shotgun (WGS) entry which is preliminary data.</text>
</comment>